<accession>A0A844FZG7</accession>
<dbReference type="InterPro" id="IPR005532">
    <property type="entry name" value="SUMF_dom"/>
</dbReference>
<keyword evidence="1" id="KW-0175">Coiled coil</keyword>
<organism evidence="3 4">
    <name type="scientific">Victivallis lenta</name>
    <dbReference type="NCBI Taxonomy" id="2606640"/>
    <lineage>
        <taxon>Bacteria</taxon>
        <taxon>Pseudomonadati</taxon>
        <taxon>Lentisphaerota</taxon>
        <taxon>Lentisphaeria</taxon>
        <taxon>Victivallales</taxon>
        <taxon>Victivallaceae</taxon>
        <taxon>Victivallis</taxon>
    </lineage>
</organism>
<dbReference type="InterPro" id="IPR042095">
    <property type="entry name" value="SUMF_sf"/>
</dbReference>
<feature type="domain" description="Sulfatase-modifying factor enzyme-like" evidence="2">
    <location>
        <begin position="149"/>
        <end position="326"/>
    </location>
</feature>
<dbReference type="Proteomes" id="UP000435649">
    <property type="component" value="Unassembled WGS sequence"/>
</dbReference>
<keyword evidence="4" id="KW-1185">Reference proteome</keyword>
<dbReference type="RefSeq" id="WP_154417411.1">
    <property type="nucleotide sequence ID" value="NZ_VUNS01000005.1"/>
</dbReference>
<dbReference type="InterPro" id="IPR051043">
    <property type="entry name" value="Sulfatase_Mod_Factor_Kinase"/>
</dbReference>
<dbReference type="GO" id="GO:0120147">
    <property type="term" value="F:formylglycine-generating oxidase activity"/>
    <property type="evidence" value="ECO:0007669"/>
    <property type="project" value="TreeGrafter"/>
</dbReference>
<name>A0A844FZG7_9BACT</name>
<dbReference type="EMBL" id="VUNS01000005">
    <property type="protein sequence ID" value="MST96687.1"/>
    <property type="molecule type" value="Genomic_DNA"/>
</dbReference>
<evidence type="ECO:0000259" key="2">
    <source>
        <dbReference type="Pfam" id="PF03781"/>
    </source>
</evidence>
<dbReference type="Gene3D" id="3.90.1580.10">
    <property type="entry name" value="paralog of FGE (formylglycine-generating enzyme)"/>
    <property type="match status" value="1"/>
</dbReference>
<dbReference type="Pfam" id="PF03781">
    <property type="entry name" value="FGE-sulfatase"/>
    <property type="match status" value="1"/>
</dbReference>
<feature type="coiled-coil region" evidence="1">
    <location>
        <begin position="73"/>
        <end position="100"/>
    </location>
</feature>
<reference evidence="3 4" key="1">
    <citation type="submission" date="2019-08" db="EMBL/GenBank/DDBJ databases">
        <title>In-depth cultivation of the pig gut microbiome towards novel bacterial diversity and tailored functional studies.</title>
        <authorList>
            <person name="Wylensek D."/>
            <person name="Hitch T.C.A."/>
            <person name="Clavel T."/>
        </authorList>
    </citation>
    <scope>NUCLEOTIDE SEQUENCE [LARGE SCALE GENOMIC DNA]</scope>
    <source>
        <strain evidence="3 4">BBE-744-WT-12</strain>
    </source>
</reference>
<dbReference type="AlphaFoldDB" id="A0A844FZG7"/>
<dbReference type="SUPFAM" id="SSF56436">
    <property type="entry name" value="C-type lectin-like"/>
    <property type="match status" value="1"/>
</dbReference>
<evidence type="ECO:0000313" key="4">
    <source>
        <dbReference type="Proteomes" id="UP000435649"/>
    </source>
</evidence>
<evidence type="ECO:0000256" key="1">
    <source>
        <dbReference type="SAM" id="Coils"/>
    </source>
</evidence>
<dbReference type="InterPro" id="IPR016187">
    <property type="entry name" value="CTDL_fold"/>
</dbReference>
<dbReference type="PANTHER" id="PTHR23150:SF19">
    <property type="entry name" value="FORMYLGLYCINE-GENERATING ENZYME"/>
    <property type="match status" value="1"/>
</dbReference>
<proteinExistence type="predicted"/>
<protein>
    <submittedName>
        <fullName evidence="3">Formylglycine-generating enzyme family protein</fullName>
    </submittedName>
</protein>
<dbReference type="PANTHER" id="PTHR23150">
    <property type="entry name" value="SULFATASE MODIFYING FACTOR 1, 2"/>
    <property type="match status" value="1"/>
</dbReference>
<comment type="caution">
    <text evidence="3">The sequence shown here is derived from an EMBL/GenBank/DDBJ whole genome shotgun (WGS) entry which is preliminary data.</text>
</comment>
<sequence length="328" mass="36508">MNIHLPEIIIAVCMAAAVSAGSAAPDGEAKLHKYSTTIEKERPQLDEETKRLISACRRDPSETNRAALRKQIAVNYDKVVARKKAKLEELKRTARHASKVQEMQEIVDEMLLNREKRIEQSMRRFTDPRLRPGSRNTNDGYLPVLGAARNVSIARTPVTCEDYSEFVKATGRKPPKEWRNGVMPAGRERHPVVNVSYDDAVAYCTWLSAGDGKAVYRLPTEEEWEYAAGHMPKDADFNCGEKNGTTPVDAYPKTLAACGAIDMWGNCWEWTSTSVSLPGNTERGKTVMAVKGGSWKSSRTSCRTEQKGEGRESSAVSDDVGFRIIRVN</sequence>
<evidence type="ECO:0000313" key="3">
    <source>
        <dbReference type="EMBL" id="MST96687.1"/>
    </source>
</evidence>
<gene>
    <name evidence="3" type="ORF">FYJ85_06470</name>
</gene>